<comment type="cofactor">
    <cofactor evidence="1">
        <name>pyridoxal 5'-phosphate</name>
        <dbReference type="ChEBI" id="CHEBI:597326"/>
    </cofactor>
</comment>
<protein>
    <submittedName>
        <fullName evidence="4">Pyridoxal-phosphate dependent enzyme</fullName>
    </submittedName>
</protein>
<evidence type="ECO:0000313" key="4">
    <source>
        <dbReference type="EMBL" id="UYQ60914.1"/>
    </source>
</evidence>
<feature type="domain" description="Tryptophan synthase beta chain-like PALP" evidence="3">
    <location>
        <begin position="78"/>
        <end position="380"/>
    </location>
</feature>
<keyword evidence="5" id="KW-1185">Reference proteome</keyword>
<keyword evidence="2" id="KW-0663">Pyridoxal phosphate</keyword>
<sequence>MVATKHVEAAEKFDLVCLLCESVFPPALVYRCPSCSGALEPRYALDRLTRYDHADPEQVYFDLLPLTARDFLDSGVTKRTPCRPAPRLGAAIGVPDLWVKDESQQPTRTTKDRLASLVPAVLRQFGVKEFVASSTGNSSTALARAVQMDPAMRGTFFCGEDFVRNHSVAQDERTSLTVVAGSYVEASAEARRFAAARGLHLDAGFFNWARREGLKLAYLEALDTMDRTPDVVVQAVSSGMGMLAAHKGMREYLALGELDRMPRFLMVQEQSCAPAADAWAEGRTELTADDVIDQPSGLATAILLGDGSPYYPYLHAIATRTGGSIVRASREELVEAQRMLAELEEIDVCYASAATVAAVRDEAAAGRIRPDQTVLLNLTGRSRMVEPS</sequence>
<proteinExistence type="predicted"/>
<dbReference type="InterPro" id="IPR001926">
    <property type="entry name" value="TrpB-like_PALP"/>
</dbReference>
<reference evidence="4" key="1">
    <citation type="submission" date="2022-10" db="EMBL/GenBank/DDBJ databases">
        <title>Cytochrome P450 Catalyzes Benzene Ring Formation in the Biosynthesis of Trialkyl-Substituted Aromatic Polyketides.</title>
        <authorList>
            <person name="Zhao E."/>
            <person name="Ge H."/>
        </authorList>
    </citation>
    <scope>NUCLEOTIDE SEQUENCE</scope>
    <source>
        <strain evidence="4">NA0869</strain>
    </source>
</reference>
<evidence type="ECO:0000256" key="2">
    <source>
        <dbReference type="ARBA" id="ARBA00022898"/>
    </source>
</evidence>
<dbReference type="EMBL" id="CP107567">
    <property type="protein sequence ID" value="UYQ60914.1"/>
    <property type="molecule type" value="Genomic_DNA"/>
</dbReference>
<dbReference type="SUPFAM" id="SSF53686">
    <property type="entry name" value="Tryptophan synthase beta subunit-like PLP-dependent enzymes"/>
    <property type="match status" value="1"/>
</dbReference>
<organism evidence="4 5">
    <name type="scientific">Streptomyces peucetius</name>
    <dbReference type="NCBI Taxonomy" id="1950"/>
    <lineage>
        <taxon>Bacteria</taxon>
        <taxon>Bacillati</taxon>
        <taxon>Actinomycetota</taxon>
        <taxon>Actinomycetes</taxon>
        <taxon>Kitasatosporales</taxon>
        <taxon>Streptomycetaceae</taxon>
        <taxon>Streptomyces</taxon>
    </lineage>
</organism>
<dbReference type="Pfam" id="PF00291">
    <property type="entry name" value="PALP"/>
    <property type="match status" value="1"/>
</dbReference>
<evidence type="ECO:0000256" key="1">
    <source>
        <dbReference type="ARBA" id="ARBA00001933"/>
    </source>
</evidence>
<dbReference type="RefSeq" id="WP_264242120.1">
    <property type="nucleotide sequence ID" value="NZ_CP107567.1"/>
</dbReference>
<gene>
    <name evidence="4" type="ORF">OGH68_05135</name>
</gene>
<dbReference type="Proteomes" id="UP001163878">
    <property type="component" value="Chromosome"/>
</dbReference>
<evidence type="ECO:0000313" key="5">
    <source>
        <dbReference type="Proteomes" id="UP001163878"/>
    </source>
</evidence>
<dbReference type="Gene3D" id="3.40.50.1100">
    <property type="match status" value="2"/>
</dbReference>
<evidence type="ECO:0000259" key="3">
    <source>
        <dbReference type="Pfam" id="PF00291"/>
    </source>
</evidence>
<name>A0ABY6I1S4_STRPE</name>
<dbReference type="InterPro" id="IPR036052">
    <property type="entry name" value="TrpB-like_PALP_sf"/>
</dbReference>
<accession>A0ABY6I1S4</accession>